<feature type="non-terminal residue" evidence="1">
    <location>
        <position position="51"/>
    </location>
</feature>
<proteinExistence type="predicted"/>
<evidence type="ECO:0000313" key="1">
    <source>
        <dbReference type="EMBL" id="GIY89783.1"/>
    </source>
</evidence>
<reference evidence="1 2" key="1">
    <citation type="submission" date="2021-06" db="EMBL/GenBank/DDBJ databases">
        <title>Caerostris extrusa draft genome.</title>
        <authorList>
            <person name="Kono N."/>
            <person name="Arakawa K."/>
        </authorList>
    </citation>
    <scope>NUCLEOTIDE SEQUENCE [LARGE SCALE GENOMIC DNA]</scope>
</reference>
<gene>
    <name evidence="1" type="ORF">CEXT_110951</name>
</gene>
<dbReference type="AlphaFoldDB" id="A0AAV4X5E3"/>
<keyword evidence="2" id="KW-1185">Reference proteome</keyword>
<dbReference type="Proteomes" id="UP001054945">
    <property type="component" value="Unassembled WGS sequence"/>
</dbReference>
<protein>
    <submittedName>
        <fullName evidence="1">Uncharacterized protein</fullName>
    </submittedName>
</protein>
<name>A0AAV4X5E3_CAEEX</name>
<dbReference type="EMBL" id="BPLR01017262">
    <property type="protein sequence ID" value="GIY89783.1"/>
    <property type="molecule type" value="Genomic_DNA"/>
</dbReference>
<accession>A0AAV4X5E3</accession>
<organism evidence="1 2">
    <name type="scientific">Caerostris extrusa</name>
    <name type="common">Bark spider</name>
    <name type="synonym">Caerostris bankana</name>
    <dbReference type="NCBI Taxonomy" id="172846"/>
    <lineage>
        <taxon>Eukaryota</taxon>
        <taxon>Metazoa</taxon>
        <taxon>Ecdysozoa</taxon>
        <taxon>Arthropoda</taxon>
        <taxon>Chelicerata</taxon>
        <taxon>Arachnida</taxon>
        <taxon>Araneae</taxon>
        <taxon>Araneomorphae</taxon>
        <taxon>Entelegynae</taxon>
        <taxon>Araneoidea</taxon>
        <taxon>Araneidae</taxon>
        <taxon>Caerostris</taxon>
    </lineage>
</organism>
<evidence type="ECO:0000313" key="2">
    <source>
        <dbReference type="Proteomes" id="UP001054945"/>
    </source>
</evidence>
<sequence>MSSTSGNCGRVQSTINLPGIHNWIAWQMFCVYCYMTQNCGIVTSGIISMAP</sequence>
<comment type="caution">
    <text evidence="1">The sequence shown here is derived from an EMBL/GenBank/DDBJ whole genome shotgun (WGS) entry which is preliminary data.</text>
</comment>